<accession>A0AAD6Q1I6</accession>
<sequence length="164" mass="18484">MDGPPANDCCAICHGHFNIACQANCSHWFCGDCIMLVWHHGSVLQPCKCPLCRRQITLLVPGEASLRERNDPNVAEVLGKIERYNHLFGGNTSSLVQRMQDLPFLLGRLLREIMDPQRSLPMVIKARILGIVGLLDDLLIVLICFLHVAAIYRSVLYYRHGVYT</sequence>
<dbReference type="GO" id="GO:0008270">
    <property type="term" value="F:zinc ion binding"/>
    <property type="evidence" value="ECO:0007669"/>
    <property type="project" value="UniProtKB-KW"/>
</dbReference>
<keyword evidence="5" id="KW-0472">Membrane</keyword>
<gene>
    <name evidence="7" type="ORF">NC653_031381</name>
</gene>
<dbReference type="InterPro" id="IPR017907">
    <property type="entry name" value="Znf_RING_CS"/>
</dbReference>
<dbReference type="EMBL" id="JAQIZT010000013">
    <property type="protein sequence ID" value="KAJ6975516.1"/>
    <property type="molecule type" value="Genomic_DNA"/>
</dbReference>
<evidence type="ECO:0000256" key="1">
    <source>
        <dbReference type="ARBA" id="ARBA00022723"/>
    </source>
</evidence>
<dbReference type="Proteomes" id="UP001164929">
    <property type="component" value="Chromosome 13"/>
</dbReference>
<keyword evidence="3" id="KW-0862">Zinc</keyword>
<evidence type="ECO:0000256" key="2">
    <source>
        <dbReference type="ARBA" id="ARBA00022771"/>
    </source>
</evidence>
<dbReference type="SUPFAM" id="SSF57850">
    <property type="entry name" value="RING/U-box"/>
    <property type="match status" value="1"/>
</dbReference>
<dbReference type="PROSITE" id="PS00518">
    <property type="entry name" value="ZF_RING_1"/>
    <property type="match status" value="1"/>
</dbReference>
<proteinExistence type="predicted"/>
<dbReference type="PANTHER" id="PTHR22894">
    <property type="entry name" value="RING-TYPE DOMAIN-CONTAINING PROTEIN"/>
    <property type="match status" value="1"/>
</dbReference>
<keyword evidence="5" id="KW-0812">Transmembrane</keyword>
<dbReference type="PANTHER" id="PTHR22894:SF5">
    <property type="entry name" value="RING-TYPE DOMAIN-CONTAINING PROTEIN"/>
    <property type="match status" value="1"/>
</dbReference>
<evidence type="ECO:0000313" key="8">
    <source>
        <dbReference type="Proteomes" id="UP001164929"/>
    </source>
</evidence>
<dbReference type="Gene3D" id="3.30.40.10">
    <property type="entry name" value="Zinc/RING finger domain, C3HC4 (zinc finger)"/>
    <property type="match status" value="1"/>
</dbReference>
<evidence type="ECO:0000259" key="6">
    <source>
        <dbReference type="PROSITE" id="PS50089"/>
    </source>
</evidence>
<name>A0AAD6Q1I6_9ROSI</name>
<feature type="domain" description="RING-type" evidence="6">
    <location>
        <begin position="10"/>
        <end position="53"/>
    </location>
</feature>
<dbReference type="InterPro" id="IPR013083">
    <property type="entry name" value="Znf_RING/FYVE/PHD"/>
</dbReference>
<evidence type="ECO:0000256" key="4">
    <source>
        <dbReference type="PROSITE-ProRule" id="PRU00175"/>
    </source>
</evidence>
<dbReference type="InterPro" id="IPR001841">
    <property type="entry name" value="Znf_RING"/>
</dbReference>
<keyword evidence="8" id="KW-1185">Reference proteome</keyword>
<keyword evidence="1" id="KW-0479">Metal-binding</keyword>
<comment type="caution">
    <text evidence="7">The sequence shown here is derived from an EMBL/GenBank/DDBJ whole genome shotgun (WGS) entry which is preliminary data.</text>
</comment>
<evidence type="ECO:0000313" key="7">
    <source>
        <dbReference type="EMBL" id="KAJ6975516.1"/>
    </source>
</evidence>
<dbReference type="PROSITE" id="PS50089">
    <property type="entry name" value="ZF_RING_2"/>
    <property type="match status" value="1"/>
</dbReference>
<dbReference type="GO" id="GO:0061630">
    <property type="term" value="F:ubiquitin protein ligase activity"/>
    <property type="evidence" value="ECO:0007669"/>
    <property type="project" value="InterPro"/>
</dbReference>
<keyword evidence="5" id="KW-1133">Transmembrane helix</keyword>
<dbReference type="AlphaFoldDB" id="A0AAD6Q1I6"/>
<keyword evidence="2 4" id="KW-0863">Zinc-finger</keyword>
<evidence type="ECO:0000256" key="3">
    <source>
        <dbReference type="ARBA" id="ARBA00022833"/>
    </source>
</evidence>
<protein>
    <submittedName>
        <fullName evidence="7">E3 ubiquitin-protein ligase RNF170</fullName>
    </submittedName>
</protein>
<reference evidence="7" key="1">
    <citation type="journal article" date="2023" name="Mol. Ecol. Resour.">
        <title>Chromosome-level genome assembly of a triploid poplar Populus alba 'Berolinensis'.</title>
        <authorList>
            <person name="Chen S."/>
            <person name="Yu Y."/>
            <person name="Wang X."/>
            <person name="Wang S."/>
            <person name="Zhang T."/>
            <person name="Zhou Y."/>
            <person name="He R."/>
            <person name="Meng N."/>
            <person name="Wang Y."/>
            <person name="Liu W."/>
            <person name="Liu Z."/>
            <person name="Liu J."/>
            <person name="Guo Q."/>
            <person name="Huang H."/>
            <person name="Sederoff R.R."/>
            <person name="Wang G."/>
            <person name="Qu G."/>
            <person name="Chen S."/>
        </authorList>
    </citation>
    <scope>NUCLEOTIDE SEQUENCE</scope>
    <source>
        <strain evidence="7">SC-2020</strain>
    </source>
</reference>
<evidence type="ECO:0000256" key="5">
    <source>
        <dbReference type="SAM" id="Phobius"/>
    </source>
</evidence>
<organism evidence="7 8">
    <name type="scientific">Populus alba x Populus x berolinensis</name>
    <dbReference type="NCBI Taxonomy" id="444605"/>
    <lineage>
        <taxon>Eukaryota</taxon>
        <taxon>Viridiplantae</taxon>
        <taxon>Streptophyta</taxon>
        <taxon>Embryophyta</taxon>
        <taxon>Tracheophyta</taxon>
        <taxon>Spermatophyta</taxon>
        <taxon>Magnoliopsida</taxon>
        <taxon>eudicotyledons</taxon>
        <taxon>Gunneridae</taxon>
        <taxon>Pentapetalae</taxon>
        <taxon>rosids</taxon>
        <taxon>fabids</taxon>
        <taxon>Malpighiales</taxon>
        <taxon>Salicaceae</taxon>
        <taxon>Saliceae</taxon>
        <taxon>Populus</taxon>
    </lineage>
</organism>
<feature type="transmembrane region" description="Helical" evidence="5">
    <location>
        <begin position="128"/>
        <end position="152"/>
    </location>
</feature>
<dbReference type="InterPro" id="IPR038896">
    <property type="entry name" value="RNF170"/>
</dbReference>